<dbReference type="SUPFAM" id="SSF55486">
    <property type="entry name" value="Metalloproteases ('zincins'), catalytic domain"/>
    <property type="match status" value="1"/>
</dbReference>
<keyword evidence="2" id="KW-0645">Protease</keyword>
<keyword evidence="8" id="KW-1185">Reference proteome</keyword>
<comment type="caution">
    <text evidence="7">The sequence shown here is derived from an EMBL/GenBank/DDBJ whole genome shotgun (WGS) entry which is preliminary data.</text>
</comment>
<dbReference type="InterPro" id="IPR012962">
    <property type="entry name" value="Pept_M54_archaemetzincn"/>
</dbReference>
<evidence type="ECO:0000256" key="2">
    <source>
        <dbReference type="ARBA" id="ARBA00022670"/>
    </source>
</evidence>
<dbReference type="GO" id="GO:0046872">
    <property type="term" value="F:metal ion binding"/>
    <property type="evidence" value="ECO:0007669"/>
    <property type="project" value="UniProtKB-KW"/>
</dbReference>
<comment type="cofactor">
    <cofactor evidence="1">
        <name>Zn(2+)</name>
        <dbReference type="ChEBI" id="CHEBI:29105"/>
    </cofactor>
</comment>
<sequence>MHEIGHTFGIEHCVYFQCVMKGTNHLEELDKQPLMACPICLKKLHFAMNYKRGKDRDNLTSLNYGSNSSPDSSSSSFLKVQPTPCLFDLVQRYQNLSSFFSFTGLKEEHSWIVGLLQQA</sequence>
<evidence type="ECO:0008006" key="9">
    <source>
        <dbReference type="Google" id="ProtNLM"/>
    </source>
</evidence>
<organism evidence="7 8">
    <name type="scientific">Reticulomyxa filosa</name>
    <dbReference type="NCBI Taxonomy" id="46433"/>
    <lineage>
        <taxon>Eukaryota</taxon>
        <taxon>Sar</taxon>
        <taxon>Rhizaria</taxon>
        <taxon>Retaria</taxon>
        <taxon>Foraminifera</taxon>
        <taxon>Monothalamids</taxon>
        <taxon>Reticulomyxidae</taxon>
        <taxon>Reticulomyxa</taxon>
    </lineage>
</organism>
<keyword evidence="6" id="KW-0482">Metalloprotease</keyword>
<keyword evidence="3" id="KW-0479">Metal-binding</keyword>
<evidence type="ECO:0000256" key="4">
    <source>
        <dbReference type="ARBA" id="ARBA00022801"/>
    </source>
</evidence>
<proteinExistence type="predicted"/>
<evidence type="ECO:0000256" key="5">
    <source>
        <dbReference type="ARBA" id="ARBA00022833"/>
    </source>
</evidence>
<keyword evidence="5" id="KW-0862">Zinc</keyword>
<dbReference type="EMBL" id="ASPP01028957">
    <property type="protein sequence ID" value="ETO04771.1"/>
    <property type="molecule type" value="Genomic_DNA"/>
</dbReference>
<reference evidence="7 8" key="1">
    <citation type="journal article" date="2013" name="Curr. Biol.">
        <title>The Genome of the Foraminiferan Reticulomyxa filosa.</title>
        <authorList>
            <person name="Glockner G."/>
            <person name="Hulsmann N."/>
            <person name="Schleicher M."/>
            <person name="Noegel A.A."/>
            <person name="Eichinger L."/>
            <person name="Gallinger C."/>
            <person name="Pawlowski J."/>
            <person name="Sierra R."/>
            <person name="Euteneuer U."/>
            <person name="Pillet L."/>
            <person name="Moustafa A."/>
            <person name="Platzer M."/>
            <person name="Groth M."/>
            <person name="Szafranski K."/>
            <person name="Schliwa M."/>
        </authorList>
    </citation>
    <scope>NUCLEOTIDE SEQUENCE [LARGE SCALE GENOMIC DNA]</scope>
</reference>
<keyword evidence="4" id="KW-0378">Hydrolase</keyword>
<name>X6LTS2_RETFI</name>
<evidence type="ECO:0000256" key="3">
    <source>
        <dbReference type="ARBA" id="ARBA00022723"/>
    </source>
</evidence>
<dbReference type="MEROPS" id="M54.002"/>
<dbReference type="Proteomes" id="UP000023152">
    <property type="component" value="Unassembled WGS sequence"/>
</dbReference>
<accession>X6LTS2</accession>
<evidence type="ECO:0000313" key="8">
    <source>
        <dbReference type="Proteomes" id="UP000023152"/>
    </source>
</evidence>
<gene>
    <name evidence="7" type="ORF">RFI_32624</name>
</gene>
<dbReference type="AlphaFoldDB" id="X6LTS2"/>
<dbReference type="GO" id="GO:0008237">
    <property type="term" value="F:metallopeptidase activity"/>
    <property type="evidence" value="ECO:0007669"/>
    <property type="project" value="UniProtKB-KW"/>
</dbReference>
<protein>
    <recommendedName>
        <fullName evidence="9">Archaemetzincin-2</fullName>
    </recommendedName>
</protein>
<evidence type="ECO:0000256" key="6">
    <source>
        <dbReference type="ARBA" id="ARBA00023049"/>
    </source>
</evidence>
<evidence type="ECO:0000313" key="7">
    <source>
        <dbReference type="EMBL" id="ETO04771.1"/>
    </source>
</evidence>
<dbReference type="OrthoDB" id="2365600at2759"/>
<dbReference type="PANTHER" id="PTHR15910:SF1">
    <property type="entry name" value="ARCHAEMETZINCIN-2"/>
    <property type="match status" value="1"/>
</dbReference>
<dbReference type="PANTHER" id="PTHR15910">
    <property type="entry name" value="ARCHAEMETZINCIN"/>
    <property type="match status" value="1"/>
</dbReference>
<evidence type="ECO:0000256" key="1">
    <source>
        <dbReference type="ARBA" id="ARBA00001947"/>
    </source>
</evidence>
<dbReference type="GO" id="GO:0006508">
    <property type="term" value="P:proteolysis"/>
    <property type="evidence" value="ECO:0007669"/>
    <property type="project" value="UniProtKB-KW"/>
</dbReference>
<dbReference type="Pfam" id="PF07998">
    <property type="entry name" value="Peptidase_M54"/>
    <property type="match status" value="1"/>
</dbReference>
<dbReference type="Gene3D" id="3.40.390.10">
    <property type="entry name" value="Collagenase (Catalytic Domain)"/>
    <property type="match status" value="1"/>
</dbReference>
<dbReference type="InterPro" id="IPR024079">
    <property type="entry name" value="MetalloPept_cat_dom_sf"/>
</dbReference>